<evidence type="ECO:0000256" key="2">
    <source>
        <dbReference type="SAM" id="MobiDB-lite"/>
    </source>
</evidence>
<dbReference type="SUPFAM" id="SSF110849">
    <property type="entry name" value="ParB/Sulfiredoxin"/>
    <property type="match status" value="1"/>
</dbReference>
<feature type="compositionally biased region" description="Acidic residues" evidence="2">
    <location>
        <begin position="662"/>
        <end position="674"/>
    </location>
</feature>
<dbReference type="InterPro" id="IPR036086">
    <property type="entry name" value="ParB/Sulfiredoxin_sf"/>
</dbReference>
<dbReference type="InterPro" id="IPR050336">
    <property type="entry name" value="Chromosome_partition/occlusion"/>
</dbReference>
<dbReference type="Proteomes" id="UP000252884">
    <property type="component" value="Unassembled WGS sequence"/>
</dbReference>
<feature type="region of interest" description="Disordered" evidence="2">
    <location>
        <begin position="652"/>
        <end position="705"/>
    </location>
</feature>
<dbReference type="EMBL" id="QPJK01000013">
    <property type="protein sequence ID" value="RCW65156.1"/>
    <property type="molecule type" value="Genomic_DNA"/>
</dbReference>
<dbReference type="Gene3D" id="3.90.1530.30">
    <property type="match status" value="1"/>
</dbReference>
<dbReference type="PANTHER" id="PTHR33375:SF7">
    <property type="entry name" value="CHROMOSOME 2-PARTITIONING PROTEIN PARB-RELATED"/>
    <property type="match status" value="1"/>
</dbReference>
<proteinExistence type="predicted"/>
<dbReference type="RefSeq" id="WP_114471949.1">
    <property type="nucleotide sequence ID" value="NZ_QPJK01000013.1"/>
</dbReference>
<dbReference type="GO" id="GO:0007059">
    <property type="term" value="P:chromosome segregation"/>
    <property type="evidence" value="ECO:0007669"/>
    <property type="project" value="TreeGrafter"/>
</dbReference>
<feature type="domain" description="ParB-like N-terminal" evidence="3">
    <location>
        <begin position="18"/>
        <end position="116"/>
    </location>
</feature>
<dbReference type="InterPro" id="IPR003115">
    <property type="entry name" value="ParB_N"/>
</dbReference>
<name>A0A368XD41_9BURK</name>
<dbReference type="SMART" id="SM00470">
    <property type="entry name" value="ParB"/>
    <property type="match status" value="1"/>
</dbReference>
<feature type="compositionally biased region" description="Low complexity" evidence="2">
    <location>
        <begin position="679"/>
        <end position="693"/>
    </location>
</feature>
<protein>
    <submittedName>
        <fullName evidence="4">ParB family chromosome partitioning protein</fullName>
    </submittedName>
</protein>
<dbReference type="AlphaFoldDB" id="A0A368XD41"/>
<dbReference type="Gene3D" id="1.10.10.2830">
    <property type="match status" value="1"/>
</dbReference>
<organism evidence="4 5">
    <name type="scientific">Pseudorhodoferax soli</name>
    <dbReference type="NCBI Taxonomy" id="545864"/>
    <lineage>
        <taxon>Bacteria</taxon>
        <taxon>Pseudomonadati</taxon>
        <taxon>Pseudomonadota</taxon>
        <taxon>Betaproteobacteria</taxon>
        <taxon>Burkholderiales</taxon>
        <taxon>Comamonadaceae</taxon>
    </lineage>
</organism>
<dbReference type="PANTHER" id="PTHR33375">
    <property type="entry name" value="CHROMOSOME-PARTITIONING PROTEIN PARB-RELATED"/>
    <property type="match status" value="1"/>
</dbReference>
<dbReference type="GO" id="GO:0005694">
    <property type="term" value="C:chromosome"/>
    <property type="evidence" value="ECO:0007669"/>
    <property type="project" value="TreeGrafter"/>
</dbReference>
<comment type="caution">
    <text evidence="4">The sequence shown here is derived from an EMBL/GenBank/DDBJ whole genome shotgun (WGS) entry which is preliminary data.</text>
</comment>
<dbReference type="SUPFAM" id="SSF109709">
    <property type="entry name" value="KorB DNA-binding domain-like"/>
    <property type="match status" value="1"/>
</dbReference>
<dbReference type="Pfam" id="PF02195">
    <property type="entry name" value="ParB_N"/>
    <property type="match status" value="1"/>
</dbReference>
<evidence type="ECO:0000256" key="1">
    <source>
        <dbReference type="SAM" id="Coils"/>
    </source>
</evidence>
<keyword evidence="1" id="KW-0175">Coiled coil</keyword>
<evidence type="ECO:0000313" key="5">
    <source>
        <dbReference type="Proteomes" id="UP000252884"/>
    </source>
</evidence>
<feature type="region of interest" description="Disordered" evidence="2">
    <location>
        <begin position="412"/>
        <end position="432"/>
    </location>
</feature>
<keyword evidence="5" id="KW-1185">Reference proteome</keyword>
<evidence type="ECO:0000259" key="3">
    <source>
        <dbReference type="SMART" id="SM00470"/>
    </source>
</evidence>
<feature type="coiled-coil region" evidence="1">
    <location>
        <begin position="317"/>
        <end position="368"/>
    </location>
</feature>
<accession>A0A368XD41</accession>
<evidence type="ECO:0000313" key="4">
    <source>
        <dbReference type="EMBL" id="RCW65156.1"/>
    </source>
</evidence>
<reference evidence="4 5" key="1">
    <citation type="submission" date="2018-07" db="EMBL/GenBank/DDBJ databases">
        <title>Genomic Encyclopedia of Type Strains, Phase IV (KMG-IV): sequencing the most valuable type-strain genomes for metagenomic binning, comparative biology and taxonomic classification.</title>
        <authorList>
            <person name="Goeker M."/>
        </authorList>
    </citation>
    <scope>NUCLEOTIDE SEQUENCE [LARGE SCALE GENOMIC DNA]</scope>
    <source>
        <strain evidence="4 5">DSM 21634</strain>
    </source>
</reference>
<dbReference type="CDD" id="cd16406">
    <property type="entry name" value="ParB_N_like"/>
    <property type="match status" value="1"/>
</dbReference>
<sequence>MKLSKAEFEAVIQASQRTFLPFSQLVLSVDYQARTPGTSPKLSIPELAASIKECGVLQNLIVVPGQSNTYEVCAGGRRLEALTTLVAAGDLPENFPVPVLIVPADRGLIASLAENAFHLPMHAADEYEAFAKLVARGKPVEDVAAAFGVTPMVVKRRMKLAAVSPRLMTQFREGSINLECLMVLASVEDHERQEQAWMGLDSWNRHPEHLRRILTQGEVESDRSPVAKYVTVKAYEKAGGPTRRDLFSDNDKKVYLLDAALLDQLAVAKLQRKAKKIAAEGWKWVDVRPRYVHDEYVRHGELRKASREPSKEEATVLQTLNEQLEQHSQRMNEIYDLDEPDEDSEAECTRLEAQCEELSAQVTALEEALAVWPSELMAEAGCLVYVGNDAEPAVRYGLIRPDDRASVLQASRGGAGAGRESPALASIPAPKTRPVHSEKLVRNLTAHRVAAIQAELLDRSDVALAVLTAQMAKSLLLEDYRQAYGCEDPLKLSVTDTHYGLRTDAQDIESGKAWQTLDAKRSHWQSILPTQAADVLPWVLSQEPDTVRQLFTFLVAITVTGVYATEPAQQRTDGLAQALGLDMAKWWEATGPSYFQHVSKARATEVIGEATGAAAGAAMQALKKEGAVAHAAQAVAGTGWLPTVLRLRPPTEVPGTDIAANADEDPPFDVGGEDEQARADAATSGTAPAGAASEPKDSELPAEAS</sequence>
<gene>
    <name evidence="4" type="ORF">DES41_11380</name>
</gene>
<dbReference type="OrthoDB" id="9813122at2"/>